<evidence type="ECO:0000313" key="2">
    <source>
        <dbReference type="Proteomes" id="UP000198670"/>
    </source>
</evidence>
<dbReference type="EMBL" id="FOQO01000001">
    <property type="protein sequence ID" value="SFH74040.1"/>
    <property type="molecule type" value="Genomic_DNA"/>
</dbReference>
<evidence type="ECO:0000313" key="1">
    <source>
        <dbReference type="EMBL" id="SFH74040.1"/>
    </source>
</evidence>
<protein>
    <submittedName>
        <fullName evidence="1">Uncharacterized protein</fullName>
    </submittedName>
</protein>
<dbReference type="AlphaFoldDB" id="A0A1I3CHJ0"/>
<dbReference type="STRING" id="1477437.SAMN05444682_10143"/>
<dbReference type="Proteomes" id="UP000198670">
    <property type="component" value="Unassembled WGS sequence"/>
</dbReference>
<reference evidence="1 2" key="1">
    <citation type="submission" date="2016-10" db="EMBL/GenBank/DDBJ databases">
        <authorList>
            <person name="de Groot N.N."/>
        </authorList>
    </citation>
    <scope>NUCLEOTIDE SEQUENCE [LARGE SCALE GENOMIC DNA]</scope>
    <source>
        <strain evidence="1 2">RK1</strain>
    </source>
</reference>
<sequence length="48" mass="5466">MKKIIKDCHPLIGHSTDLNIINFPTDIIRKHLESNLSEFYVISIGSIT</sequence>
<accession>A0A1I3CHJ0</accession>
<keyword evidence="2" id="KW-1185">Reference proteome</keyword>
<proteinExistence type="predicted"/>
<name>A0A1I3CHJ0_9SPHI</name>
<gene>
    <name evidence="1" type="ORF">SAMN05444682_10143</name>
</gene>
<organism evidence="1 2">
    <name type="scientific">Parapedobacter indicus</name>
    <dbReference type="NCBI Taxonomy" id="1477437"/>
    <lineage>
        <taxon>Bacteria</taxon>
        <taxon>Pseudomonadati</taxon>
        <taxon>Bacteroidota</taxon>
        <taxon>Sphingobacteriia</taxon>
        <taxon>Sphingobacteriales</taxon>
        <taxon>Sphingobacteriaceae</taxon>
        <taxon>Parapedobacter</taxon>
    </lineage>
</organism>